<feature type="region of interest" description="Disordered" evidence="1">
    <location>
        <begin position="537"/>
        <end position="556"/>
    </location>
</feature>
<evidence type="ECO:0000313" key="4">
    <source>
        <dbReference type="Proteomes" id="UP001283361"/>
    </source>
</evidence>
<sequence>MADRLRPVRFSADKARELVFSRLENESDSESDVDLDSESESVDLDLDNESSRSVSSDEDRGRSRSSSPVAGPSSGKRNGTATGPGPKRHKNDRSSSNSRSKPQQPNQLWSEVTAGSTTNNFRFSAQSGLLADLDATATPLSCFRTLFTDQVFNQLLESVNSFAQQKCQQNLPSPHPRSVYYEWKPITEAEMWKFLAVTTQMGIDQKPAIRDYWSTNPPDYIPWYHQMFQRPRFEAIYHTMLHCSDDNNAVSKEKVEPFVEVLLKNYREAFYPFQDLSLDEMVIGWQGRWAYKQFNAAKPKKYHIKVFGLCDSTTSYVLNLLTYYGKETSYNPECDADSGQAKKVFHTLLAPFEKGHHIFADRYYTSYELLEYLCENKYYFTGTLNVQRRNFPPELKQQKLDHMQAKWYLSEGEKILCVSWKDKKAKKPCVAVSTSASVEMVTKPTKKRAESTKPGFIHQYNSAMNGCDRADQGVGYYGIFNRKSRKWWKKIFHWIVEITQHNSHILHILATEKKTPRASFKRRLVAEMTELASQKLTEAEKAGPKKNAAGRKAANPIERLTGNKHLVALSDKDRNCVVCSTPAQRRRTKYYCSGCTNKPYLHAKGCFEQYHSQHLI</sequence>
<keyword evidence="4" id="KW-1185">Reference proteome</keyword>
<dbReference type="AlphaFoldDB" id="A0AAE1D9Y3"/>
<reference evidence="3" key="1">
    <citation type="journal article" date="2023" name="G3 (Bethesda)">
        <title>A reference genome for the long-term kleptoplast-retaining sea slug Elysia crispata morphotype clarki.</title>
        <authorList>
            <person name="Eastman K.E."/>
            <person name="Pendleton A.L."/>
            <person name="Shaikh M.A."/>
            <person name="Suttiyut T."/>
            <person name="Ogas R."/>
            <person name="Tomko P."/>
            <person name="Gavelis G."/>
            <person name="Widhalm J.R."/>
            <person name="Wisecaver J.H."/>
        </authorList>
    </citation>
    <scope>NUCLEOTIDE SEQUENCE</scope>
    <source>
        <strain evidence="3">ECLA1</strain>
    </source>
</reference>
<feature type="compositionally biased region" description="Low complexity" evidence="1">
    <location>
        <begin position="94"/>
        <end position="107"/>
    </location>
</feature>
<feature type="compositionally biased region" description="Acidic residues" evidence="1">
    <location>
        <begin position="26"/>
        <end position="48"/>
    </location>
</feature>
<feature type="compositionally biased region" description="Low complexity" evidence="1">
    <location>
        <begin position="64"/>
        <end position="75"/>
    </location>
</feature>
<comment type="caution">
    <text evidence="3">The sequence shown here is derived from an EMBL/GenBank/DDBJ whole genome shotgun (WGS) entry which is preliminary data.</text>
</comment>
<dbReference type="EMBL" id="JAWDGP010004758">
    <property type="protein sequence ID" value="KAK3762150.1"/>
    <property type="molecule type" value="Genomic_DNA"/>
</dbReference>
<dbReference type="PANTHER" id="PTHR46599:SF3">
    <property type="entry name" value="PIGGYBAC TRANSPOSABLE ELEMENT-DERIVED PROTEIN 4"/>
    <property type="match status" value="1"/>
</dbReference>
<dbReference type="InterPro" id="IPR029526">
    <property type="entry name" value="PGBD"/>
</dbReference>
<protein>
    <recommendedName>
        <fullName evidence="2">PiggyBac transposable element-derived protein domain-containing protein</fullName>
    </recommendedName>
</protein>
<evidence type="ECO:0000259" key="2">
    <source>
        <dbReference type="Pfam" id="PF13843"/>
    </source>
</evidence>
<feature type="region of interest" description="Disordered" evidence="1">
    <location>
        <begin position="1"/>
        <end position="108"/>
    </location>
</feature>
<evidence type="ECO:0000313" key="3">
    <source>
        <dbReference type="EMBL" id="KAK3762150.1"/>
    </source>
</evidence>
<proteinExistence type="predicted"/>
<dbReference type="PANTHER" id="PTHR46599">
    <property type="entry name" value="PIGGYBAC TRANSPOSABLE ELEMENT-DERIVED PROTEIN 4"/>
    <property type="match status" value="1"/>
</dbReference>
<dbReference type="Pfam" id="PF13843">
    <property type="entry name" value="DDE_Tnp_1_7"/>
    <property type="match status" value="1"/>
</dbReference>
<feature type="domain" description="PiggyBac transposable element-derived protein" evidence="2">
    <location>
        <begin position="138"/>
        <end position="504"/>
    </location>
</feature>
<dbReference type="Proteomes" id="UP001283361">
    <property type="component" value="Unassembled WGS sequence"/>
</dbReference>
<gene>
    <name evidence="3" type="ORF">RRG08_024959</name>
</gene>
<accession>A0AAE1D9Y3</accession>
<organism evidence="3 4">
    <name type="scientific">Elysia crispata</name>
    <name type="common">lettuce slug</name>
    <dbReference type="NCBI Taxonomy" id="231223"/>
    <lineage>
        <taxon>Eukaryota</taxon>
        <taxon>Metazoa</taxon>
        <taxon>Spiralia</taxon>
        <taxon>Lophotrochozoa</taxon>
        <taxon>Mollusca</taxon>
        <taxon>Gastropoda</taxon>
        <taxon>Heterobranchia</taxon>
        <taxon>Euthyneura</taxon>
        <taxon>Panpulmonata</taxon>
        <taxon>Sacoglossa</taxon>
        <taxon>Placobranchoidea</taxon>
        <taxon>Plakobranchidae</taxon>
        <taxon>Elysia</taxon>
    </lineage>
</organism>
<feature type="compositionally biased region" description="Basic and acidic residues" evidence="1">
    <location>
        <begin position="1"/>
        <end position="25"/>
    </location>
</feature>
<evidence type="ECO:0000256" key="1">
    <source>
        <dbReference type="SAM" id="MobiDB-lite"/>
    </source>
</evidence>
<name>A0AAE1D9Y3_9GAST</name>